<evidence type="ECO:0008006" key="4">
    <source>
        <dbReference type="Google" id="ProtNLM"/>
    </source>
</evidence>
<proteinExistence type="predicted"/>
<feature type="compositionally biased region" description="Low complexity" evidence="1">
    <location>
        <begin position="356"/>
        <end position="383"/>
    </location>
</feature>
<feature type="region of interest" description="Disordered" evidence="1">
    <location>
        <begin position="399"/>
        <end position="462"/>
    </location>
</feature>
<dbReference type="EMBL" id="CP004374">
    <property type="protein sequence ID" value="AGM30063.1"/>
    <property type="molecule type" value="Genomic_DNA"/>
</dbReference>
<dbReference type="AlphaFoldDB" id="A0AB33AE69"/>
<dbReference type="KEGG" id="mabb:MASS_3461"/>
<sequence length="462" mass="44698">MAVFDRRQVGPPLTHNPNTKLAFDNPMAFTKGAGDSVDRFIEMIVEGIKRLFGIDLAALAGILTGKWNILEGLQGAVSTVQGAITNIQSAITTLQDKVEDIPVLGDFFEIITGRPDSDPNDAGTWIRNAFDAILHGSQGGTNPGSNDNFITNLFNAITGVRNTANSAQSTASNAQSAAGSALSNVTQVAQSIFNSWFGGSTAAGTPAEVEQTIAAIKQAVINGYTVDTITSSASYDRPSANITDLVVIGIGSGSNGYAGSSGTTSAGGVAGSGGLNGGYLALKLNPDAITWPVDVTIGTNGNDTSFGPHLTTTSGAGGIQGDFGYQATSSTPGSGGAGGTGGFKAGTSANYGTTGRTGVSSAAASGGTGGSPSALPAGPGTAGDSVSAGAEIKCGGAGGGGGGGGNPTGTLAQGRGGDGGAGGYPGGGGGGGGGGAGWSTGSKGSGGSGGPGASGVLWVFWK</sequence>
<name>A0AB33AE69_9MYCO</name>
<evidence type="ECO:0000313" key="3">
    <source>
        <dbReference type="Proteomes" id="UP000013961"/>
    </source>
</evidence>
<accession>A0AB33AE69</accession>
<dbReference type="Proteomes" id="UP000013961">
    <property type="component" value="Chromosome"/>
</dbReference>
<evidence type="ECO:0000256" key="1">
    <source>
        <dbReference type="SAM" id="MobiDB-lite"/>
    </source>
</evidence>
<feature type="region of interest" description="Disordered" evidence="1">
    <location>
        <begin position="310"/>
        <end position="341"/>
    </location>
</feature>
<dbReference type="RefSeq" id="WP_016343110.1">
    <property type="nucleotide sequence ID" value="NC_021282.1"/>
</dbReference>
<feature type="region of interest" description="Disordered" evidence="1">
    <location>
        <begin position="356"/>
        <end position="386"/>
    </location>
</feature>
<evidence type="ECO:0000313" key="2">
    <source>
        <dbReference type="EMBL" id="AGM30063.1"/>
    </source>
</evidence>
<gene>
    <name evidence="2" type="ORF">MASS_3461</name>
</gene>
<protein>
    <recommendedName>
        <fullName evidence="4">Minor tail protein</fullName>
    </recommendedName>
</protein>
<feature type="compositionally biased region" description="Gly residues" evidence="1">
    <location>
        <begin position="414"/>
        <end position="453"/>
    </location>
</feature>
<organism evidence="2 3">
    <name type="scientific">Mycobacteroides abscessus subsp. bolletii 50594</name>
    <dbReference type="NCBI Taxonomy" id="1303024"/>
    <lineage>
        <taxon>Bacteria</taxon>
        <taxon>Bacillati</taxon>
        <taxon>Actinomycetota</taxon>
        <taxon>Actinomycetes</taxon>
        <taxon>Mycobacteriales</taxon>
        <taxon>Mycobacteriaceae</taxon>
        <taxon>Mycobacteroides</taxon>
        <taxon>Mycobacteroides abscessus</taxon>
    </lineage>
</organism>
<reference evidence="2 3" key="1">
    <citation type="journal article" date="2013" name="Genome Announc.">
        <title>Complete Genome Sequence of Mycobacterium massiliense Clinical Strain Asan 50594, Belonging to the Type II Genotype.</title>
        <authorList>
            <person name="Kim B.J."/>
            <person name="Kim B.R."/>
            <person name="Hong S.H."/>
            <person name="Seok S.H."/>
            <person name="Kook Y.H."/>
            <person name="Kim B.J."/>
        </authorList>
    </citation>
    <scope>NUCLEOTIDE SEQUENCE [LARGE SCALE GENOMIC DNA]</scope>
    <source>
        <strain evidence="2 3">50594</strain>
    </source>
</reference>